<feature type="domain" description="B30.2/SPRY" evidence="8">
    <location>
        <begin position="176"/>
        <end position="365"/>
    </location>
</feature>
<evidence type="ECO:0000313" key="9">
    <source>
        <dbReference type="Proteomes" id="UP000694891"/>
    </source>
</evidence>
<evidence type="ECO:0000259" key="8">
    <source>
        <dbReference type="PROSITE" id="PS50188"/>
    </source>
</evidence>
<dbReference type="SMART" id="SM00184">
    <property type="entry name" value="RING"/>
    <property type="match status" value="1"/>
</dbReference>
<organism evidence="9 10">
    <name type="scientific">Stegastes partitus</name>
    <name type="common">bicolor damselfish</name>
    <dbReference type="NCBI Taxonomy" id="144197"/>
    <lineage>
        <taxon>Eukaryota</taxon>
        <taxon>Metazoa</taxon>
        <taxon>Chordata</taxon>
        <taxon>Craniata</taxon>
        <taxon>Vertebrata</taxon>
        <taxon>Euteleostomi</taxon>
        <taxon>Actinopterygii</taxon>
        <taxon>Neopterygii</taxon>
        <taxon>Teleostei</taxon>
        <taxon>Neoteleostei</taxon>
        <taxon>Acanthomorphata</taxon>
        <taxon>Ovalentaria</taxon>
        <taxon>Pomacentridae</taxon>
        <taxon>Stegastes</taxon>
    </lineage>
</organism>
<dbReference type="GO" id="GO:0005737">
    <property type="term" value="C:cytoplasm"/>
    <property type="evidence" value="ECO:0007669"/>
    <property type="project" value="UniProtKB-ARBA"/>
</dbReference>
<dbReference type="Gene3D" id="2.60.120.920">
    <property type="match status" value="1"/>
</dbReference>
<dbReference type="AlphaFoldDB" id="A0A9Y4MYW5"/>
<reference evidence="10" key="1">
    <citation type="submission" date="2025-08" db="UniProtKB">
        <authorList>
            <consortium name="RefSeq"/>
        </authorList>
    </citation>
    <scope>IDENTIFICATION</scope>
</reference>
<dbReference type="Pfam" id="PF13765">
    <property type="entry name" value="PRY"/>
    <property type="match status" value="1"/>
</dbReference>
<dbReference type="CDD" id="cd16040">
    <property type="entry name" value="SPRY_PRY_SNTX"/>
    <property type="match status" value="1"/>
</dbReference>
<keyword evidence="9" id="KW-1185">Reference proteome</keyword>
<dbReference type="InterPro" id="IPR003879">
    <property type="entry name" value="Butyrophylin_SPRY"/>
</dbReference>
<dbReference type="InterPro" id="IPR013083">
    <property type="entry name" value="Znf_RING/FYVE/PHD"/>
</dbReference>
<evidence type="ECO:0000256" key="3">
    <source>
        <dbReference type="ARBA" id="ARBA00022771"/>
    </source>
</evidence>
<dbReference type="PROSITE" id="PS00518">
    <property type="entry name" value="ZF_RING_1"/>
    <property type="match status" value="1"/>
</dbReference>
<dbReference type="InterPro" id="IPR003877">
    <property type="entry name" value="SPRY_dom"/>
</dbReference>
<evidence type="ECO:0000256" key="1">
    <source>
        <dbReference type="ARBA" id="ARBA00022588"/>
    </source>
</evidence>
<keyword evidence="5" id="KW-0391">Immunity</keyword>
<gene>
    <name evidence="10" type="primary">LOC103362781</name>
</gene>
<dbReference type="Pfam" id="PF00622">
    <property type="entry name" value="SPRY"/>
    <property type="match status" value="1"/>
</dbReference>
<dbReference type="GeneID" id="103362781"/>
<evidence type="ECO:0000313" key="10">
    <source>
        <dbReference type="RefSeq" id="XP_008287486.1"/>
    </source>
</evidence>
<dbReference type="Gene3D" id="3.30.40.10">
    <property type="entry name" value="Zinc/RING finger domain, C3HC4 (zinc finger)"/>
    <property type="match status" value="1"/>
</dbReference>
<keyword evidence="2" id="KW-0479">Metal-binding</keyword>
<keyword evidence="4" id="KW-0862">Zinc</keyword>
<dbReference type="CDD" id="cd19842">
    <property type="entry name" value="Bbox1_TRIM25-like_C-IV"/>
    <property type="match status" value="1"/>
</dbReference>
<proteinExistence type="predicted"/>
<evidence type="ECO:0000256" key="4">
    <source>
        <dbReference type="ARBA" id="ARBA00022833"/>
    </source>
</evidence>
<dbReference type="Gene3D" id="4.10.830.40">
    <property type="match status" value="1"/>
</dbReference>
<dbReference type="PANTHER" id="PTHR25465">
    <property type="entry name" value="B-BOX DOMAIN CONTAINING"/>
    <property type="match status" value="1"/>
</dbReference>
<dbReference type="GO" id="GO:0045087">
    <property type="term" value="P:innate immune response"/>
    <property type="evidence" value="ECO:0007669"/>
    <property type="project" value="UniProtKB-KW"/>
</dbReference>
<feature type="domain" description="RING-type" evidence="7">
    <location>
        <begin position="15"/>
        <end position="58"/>
    </location>
</feature>
<name>A0A9Y4MYW5_9TELE</name>
<dbReference type="PRINTS" id="PR01407">
    <property type="entry name" value="BUTYPHLNCDUF"/>
</dbReference>
<dbReference type="InterPro" id="IPR006574">
    <property type="entry name" value="PRY"/>
</dbReference>
<evidence type="ECO:0000256" key="2">
    <source>
        <dbReference type="ARBA" id="ARBA00022723"/>
    </source>
</evidence>
<dbReference type="InterPro" id="IPR043136">
    <property type="entry name" value="B30.2/SPRY_sf"/>
</dbReference>
<evidence type="ECO:0000256" key="6">
    <source>
        <dbReference type="PROSITE-ProRule" id="PRU00175"/>
    </source>
</evidence>
<dbReference type="RefSeq" id="XP_008287486.1">
    <property type="nucleotide sequence ID" value="XM_008289264.1"/>
</dbReference>
<protein>
    <submittedName>
        <fullName evidence="10">Tripartite motif-containing protein 16-like</fullName>
    </submittedName>
</protein>
<sequence>MAQRGSNLTSENFSCSICLDLLKDPVALHCGHSYCLHCIKAHWDAEDLKGTYSCPQCRKTFTPRPVLEKNVLLAELVEELKKTGLQAAAADHCYAGAEDVACDVCTGRKRKAVKSCLVCLASYCEIHLQPHYDSPPLKKHQLVEPSKNLQENIYGLQDVLRDAWTNISLAITHVDVLLSESEPKTRAAFLQYSREITLDPNTANRHLLLSEGNRKVEHMDEDQPYPDHPDRFNDRFQVLSNESLTGRCYWEVEWGGGEKIHVAVSYKNISRTGSSSGFGFNDKSWTLICFTHSCVFWYNNTKTHTFGIPSSRVGVYLDHRAGVLSFYSVSDTMTLLHRVQTSFTLPLHAGLFLDYDSSAEFIKAE</sequence>
<dbReference type="Pfam" id="PF15227">
    <property type="entry name" value="zf-C3HC4_4"/>
    <property type="match status" value="1"/>
</dbReference>
<dbReference type="InterPro" id="IPR051051">
    <property type="entry name" value="E3_ubiq-ligase_TRIM/RNF"/>
</dbReference>
<dbReference type="InterPro" id="IPR001841">
    <property type="entry name" value="Znf_RING"/>
</dbReference>
<evidence type="ECO:0000259" key="7">
    <source>
        <dbReference type="PROSITE" id="PS50089"/>
    </source>
</evidence>
<accession>A0A9Y4MYW5</accession>
<dbReference type="SUPFAM" id="SSF57850">
    <property type="entry name" value="RING/U-box"/>
    <property type="match status" value="1"/>
</dbReference>
<dbReference type="PANTHER" id="PTHR25465:SF5">
    <property type="entry name" value="E3 UBIQUITIN_ISG15 LIGASE TRIM25-RELATED"/>
    <property type="match status" value="1"/>
</dbReference>
<dbReference type="GO" id="GO:0008270">
    <property type="term" value="F:zinc ion binding"/>
    <property type="evidence" value="ECO:0007669"/>
    <property type="project" value="UniProtKB-KW"/>
</dbReference>
<dbReference type="InterPro" id="IPR013320">
    <property type="entry name" value="ConA-like_dom_sf"/>
</dbReference>
<keyword evidence="1" id="KW-0399">Innate immunity</keyword>
<keyword evidence="3 6" id="KW-0863">Zinc-finger</keyword>
<evidence type="ECO:0000256" key="5">
    <source>
        <dbReference type="ARBA" id="ARBA00022859"/>
    </source>
</evidence>
<dbReference type="InterPro" id="IPR001870">
    <property type="entry name" value="B30.2/SPRY"/>
</dbReference>
<dbReference type="SMART" id="SM00589">
    <property type="entry name" value="PRY"/>
    <property type="match status" value="1"/>
</dbReference>
<dbReference type="InterPro" id="IPR017907">
    <property type="entry name" value="Znf_RING_CS"/>
</dbReference>
<dbReference type="PROSITE" id="PS50188">
    <property type="entry name" value="B302_SPRY"/>
    <property type="match status" value="1"/>
</dbReference>
<dbReference type="SMART" id="SM00449">
    <property type="entry name" value="SPRY"/>
    <property type="match status" value="1"/>
</dbReference>
<dbReference type="PROSITE" id="PS50089">
    <property type="entry name" value="ZF_RING_2"/>
    <property type="match status" value="1"/>
</dbReference>
<dbReference type="Proteomes" id="UP000694891">
    <property type="component" value="Unplaced"/>
</dbReference>
<dbReference type="SUPFAM" id="SSF49899">
    <property type="entry name" value="Concanavalin A-like lectins/glucanases"/>
    <property type="match status" value="1"/>
</dbReference>